<proteinExistence type="predicted"/>
<evidence type="ECO:0000256" key="1">
    <source>
        <dbReference type="SAM" id="SignalP"/>
    </source>
</evidence>
<dbReference type="Proteomes" id="UP000641454">
    <property type="component" value="Unassembled WGS sequence"/>
</dbReference>
<dbReference type="RefSeq" id="WP_187019823.1">
    <property type="nucleotide sequence ID" value="NZ_JACRUK010000037.1"/>
</dbReference>
<organism evidence="2 3">
    <name type="scientific">Flavobacterium muglaense</name>
    <dbReference type="NCBI Taxonomy" id="2764716"/>
    <lineage>
        <taxon>Bacteria</taxon>
        <taxon>Pseudomonadati</taxon>
        <taxon>Bacteroidota</taxon>
        <taxon>Flavobacteriia</taxon>
        <taxon>Flavobacteriales</taxon>
        <taxon>Flavobacteriaceae</taxon>
        <taxon>Flavobacterium</taxon>
    </lineage>
</organism>
<comment type="caution">
    <text evidence="2">The sequence shown here is derived from an EMBL/GenBank/DDBJ whole genome shotgun (WGS) entry which is preliminary data.</text>
</comment>
<feature type="signal peptide" evidence="1">
    <location>
        <begin position="1"/>
        <end position="18"/>
    </location>
</feature>
<name>A0A923MZT5_9FLAO</name>
<gene>
    <name evidence="2" type="ORF">H8R25_13110</name>
</gene>
<accession>A0A923MZT5</accession>
<dbReference type="AlphaFoldDB" id="A0A923MZT5"/>
<feature type="chain" id="PRO_5038014272" evidence="1">
    <location>
        <begin position="19"/>
        <end position="173"/>
    </location>
</feature>
<protein>
    <submittedName>
        <fullName evidence="2">Uncharacterized protein</fullName>
    </submittedName>
</protein>
<dbReference type="EMBL" id="JACRUL010000036">
    <property type="protein sequence ID" value="MBC5845373.1"/>
    <property type="molecule type" value="Genomic_DNA"/>
</dbReference>
<evidence type="ECO:0000313" key="3">
    <source>
        <dbReference type="Proteomes" id="UP000641454"/>
    </source>
</evidence>
<reference evidence="2 3" key="1">
    <citation type="submission" date="2020-08" db="EMBL/GenBank/DDBJ databases">
        <title>Description of novel Flavobacterium F-392 isolate.</title>
        <authorList>
            <person name="Saticioglu I.B."/>
            <person name="Duman M."/>
            <person name="Altun S."/>
        </authorList>
    </citation>
    <scope>NUCLEOTIDE SEQUENCE [LARGE SCALE GENOMIC DNA]</scope>
    <source>
        <strain evidence="2 3">F-392</strain>
    </source>
</reference>
<evidence type="ECO:0000313" key="2">
    <source>
        <dbReference type="EMBL" id="MBC5845373.1"/>
    </source>
</evidence>
<keyword evidence="1" id="KW-0732">Signal</keyword>
<sequence>MKNKILLLLLLISVAASSQNSMTLTGSKNYKATPDWSFISDTYALTGIVHVQIAKTDTNGILKIAVETTNPKFLVSGTVYVYLTDNTIITCSDKGNTAMNGNTIIGYYNFSNSEMTKLKTTNIDAVRFNIKGNYTKFGSPFGNFTAYNKTAKFESKYNTNQKNYETAKEIKAL</sequence>
<keyword evidence="3" id="KW-1185">Reference proteome</keyword>